<evidence type="ECO:0000256" key="5">
    <source>
        <dbReference type="ARBA" id="ARBA00022692"/>
    </source>
</evidence>
<gene>
    <name evidence="9" type="ORF">A2W52_03650</name>
</gene>
<evidence type="ECO:0000256" key="4">
    <source>
        <dbReference type="ARBA" id="ARBA00022475"/>
    </source>
</evidence>
<keyword evidence="5 8" id="KW-0812">Transmembrane</keyword>
<reference evidence="9 10" key="1">
    <citation type="journal article" date="2016" name="Nat. Commun.">
        <title>Thousands of microbial genomes shed light on interconnected biogeochemical processes in an aquifer system.</title>
        <authorList>
            <person name="Anantharaman K."/>
            <person name="Brown C.T."/>
            <person name="Hug L.A."/>
            <person name="Sharon I."/>
            <person name="Castelle C.J."/>
            <person name="Probst A.J."/>
            <person name="Thomas B.C."/>
            <person name="Singh A."/>
            <person name="Wilkins M.J."/>
            <person name="Karaoz U."/>
            <person name="Brodie E.L."/>
            <person name="Williams K.H."/>
            <person name="Hubbard S.S."/>
            <person name="Banfield J.F."/>
        </authorList>
    </citation>
    <scope>NUCLEOTIDE SEQUENCE [LARGE SCALE GENOMIC DNA]</scope>
</reference>
<feature type="transmembrane region" description="Helical" evidence="8">
    <location>
        <begin position="274"/>
        <end position="295"/>
    </location>
</feature>
<dbReference type="InterPro" id="IPR002549">
    <property type="entry name" value="AI-2E-like"/>
</dbReference>
<dbReference type="AlphaFoldDB" id="A0A1G2MF38"/>
<evidence type="ECO:0000313" key="10">
    <source>
        <dbReference type="Proteomes" id="UP000176493"/>
    </source>
</evidence>
<dbReference type="GO" id="GO:0005886">
    <property type="term" value="C:plasma membrane"/>
    <property type="evidence" value="ECO:0007669"/>
    <property type="project" value="UniProtKB-SubCell"/>
</dbReference>
<feature type="transmembrane region" description="Helical" evidence="8">
    <location>
        <begin position="68"/>
        <end position="90"/>
    </location>
</feature>
<feature type="transmembrane region" description="Helical" evidence="8">
    <location>
        <begin position="219"/>
        <end position="241"/>
    </location>
</feature>
<proteinExistence type="inferred from homology"/>
<evidence type="ECO:0000256" key="3">
    <source>
        <dbReference type="ARBA" id="ARBA00022448"/>
    </source>
</evidence>
<evidence type="ECO:0000256" key="2">
    <source>
        <dbReference type="ARBA" id="ARBA00009773"/>
    </source>
</evidence>
<comment type="caution">
    <text evidence="9">The sequence shown here is derived from an EMBL/GenBank/DDBJ whole genome shotgun (WGS) entry which is preliminary data.</text>
</comment>
<evidence type="ECO:0000313" key="9">
    <source>
        <dbReference type="EMBL" id="OHA22516.1"/>
    </source>
</evidence>
<feature type="transmembrane region" description="Helical" evidence="8">
    <location>
        <begin position="315"/>
        <end position="346"/>
    </location>
</feature>
<dbReference type="EMBL" id="MHRJ01000024">
    <property type="protein sequence ID" value="OHA22516.1"/>
    <property type="molecule type" value="Genomic_DNA"/>
</dbReference>
<comment type="subcellular location">
    <subcellularLocation>
        <location evidence="1">Cell membrane</location>
        <topology evidence="1">Multi-pass membrane protein</topology>
    </subcellularLocation>
</comment>
<dbReference type="Proteomes" id="UP000176493">
    <property type="component" value="Unassembled WGS sequence"/>
</dbReference>
<feature type="transmembrane region" description="Helical" evidence="8">
    <location>
        <begin position="247"/>
        <end position="267"/>
    </location>
</feature>
<dbReference type="PANTHER" id="PTHR21716">
    <property type="entry name" value="TRANSMEMBRANE PROTEIN"/>
    <property type="match status" value="1"/>
</dbReference>
<name>A0A1G2MF38_9BACT</name>
<feature type="transmembrane region" description="Helical" evidence="8">
    <location>
        <begin position="165"/>
        <end position="185"/>
    </location>
</feature>
<feature type="transmembrane region" description="Helical" evidence="8">
    <location>
        <begin position="37"/>
        <end position="56"/>
    </location>
</feature>
<evidence type="ECO:0000256" key="8">
    <source>
        <dbReference type="SAM" id="Phobius"/>
    </source>
</evidence>
<comment type="similarity">
    <text evidence="2">Belongs to the autoinducer-2 exporter (AI-2E) (TC 2.A.86) family.</text>
</comment>
<sequence length="359" mass="38814">MPQPPLSHVSISTGTIVRAALVVLCFALLYYLRDLLLVVLTAVVIASSIEPLTVFLKRFHIPRVISVLFTYALLSLLFIGVFYFFVPFLLSDTANFLRAVPELLESVPTRVYLEPEAVIQGADLAQTLSQGISATAEPSSLTAVFTDLSQILGSFASGFWDNVSVVFGGIVQFILIVVLSFYLAVQDDGIAAFLRIVAPEKHESYVIGLWKRTQRKIGFWIQGQILLAVLVGMLVYLGLTIVGLKNAIFFGALAALFETIPLFGPILSAIPAIAIAYGASGLSLALVVAGVYLIIQQFENHLIYPMVVKKIIGVPPMTVILALIVGAQLGGFLGIMVSVPIAALLMEYLDDVQKSKLKA</sequence>
<organism evidence="9 10">
    <name type="scientific">Candidatus Taylorbacteria bacterium RIFCSPHIGHO2_02_49_25</name>
    <dbReference type="NCBI Taxonomy" id="1802305"/>
    <lineage>
        <taxon>Bacteria</taxon>
        <taxon>Candidatus Tayloriibacteriota</taxon>
    </lineage>
</organism>
<keyword evidence="6 8" id="KW-1133">Transmembrane helix</keyword>
<evidence type="ECO:0008006" key="11">
    <source>
        <dbReference type="Google" id="ProtNLM"/>
    </source>
</evidence>
<evidence type="ECO:0000256" key="6">
    <source>
        <dbReference type="ARBA" id="ARBA00022989"/>
    </source>
</evidence>
<keyword evidence="4" id="KW-1003">Cell membrane</keyword>
<feature type="transmembrane region" description="Helical" evidence="8">
    <location>
        <begin position="12"/>
        <end position="31"/>
    </location>
</feature>
<dbReference type="Pfam" id="PF01594">
    <property type="entry name" value="AI-2E_transport"/>
    <property type="match status" value="1"/>
</dbReference>
<protein>
    <recommendedName>
        <fullName evidence="11">AI-2E family transporter</fullName>
    </recommendedName>
</protein>
<evidence type="ECO:0000256" key="7">
    <source>
        <dbReference type="ARBA" id="ARBA00023136"/>
    </source>
</evidence>
<keyword evidence="7 8" id="KW-0472">Membrane</keyword>
<evidence type="ECO:0000256" key="1">
    <source>
        <dbReference type="ARBA" id="ARBA00004651"/>
    </source>
</evidence>
<dbReference type="GO" id="GO:0055085">
    <property type="term" value="P:transmembrane transport"/>
    <property type="evidence" value="ECO:0007669"/>
    <property type="project" value="TreeGrafter"/>
</dbReference>
<accession>A0A1G2MF38</accession>
<dbReference type="PANTHER" id="PTHR21716:SF53">
    <property type="entry name" value="PERMEASE PERM-RELATED"/>
    <property type="match status" value="1"/>
</dbReference>
<keyword evidence="3" id="KW-0813">Transport</keyword>